<gene>
    <name evidence="2" type="ORF">J2S43_003453</name>
</gene>
<accession>A0ABT9MUK6</accession>
<protein>
    <submittedName>
        <fullName evidence="2">Antitoxin (DNA-binding transcriptional repressor) of toxin-antitoxin stability system</fullName>
    </submittedName>
</protein>
<sequence length="209" mass="23003">METFLETERLAMRQFTADDVELVVGLHSDPEVMEFLTGGKPSSRATVVKEWAARRKMSYPRGIVRRMAHLNAIPADSPRPRQVVSQRDARTRLAHLLARTGPADIVTVIADGDRPLAALVPVQAAQTAAEAAAASRRAEKSAAGWSARLEKLRAQLLARHAAETDELVRALAEVWAELDRRSPPGRDAAVDHLRAAHRPLLHDDRRQAA</sequence>
<proteinExistence type="predicted"/>
<organism evidence="2 3">
    <name type="scientific">Catenuloplanes nepalensis</name>
    <dbReference type="NCBI Taxonomy" id="587533"/>
    <lineage>
        <taxon>Bacteria</taxon>
        <taxon>Bacillati</taxon>
        <taxon>Actinomycetota</taxon>
        <taxon>Actinomycetes</taxon>
        <taxon>Micromonosporales</taxon>
        <taxon>Micromonosporaceae</taxon>
        <taxon>Catenuloplanes</taxon>
    </lineage>
</organism>
<dbReference type="InterPro" id="IPR016181">
    <property type="entry name" value="Acyl_CoA_acyltransferase"/>
</dbReference>
<feature type="region of interest" description="Disordered" evidence="1">
    <location>
        <begin position="181"/>
        <end position="209"/>
    </location>
</feature>
<keyword evidence="3" id="KW-1185">Reference proteome</keyword>
<dbReference type="Gene3D" id="3.40.630.30">
    <property type="match status" value="1"/>
</dbReference>
<dbReference type="RefSeq" id="WP_306830340.1">
    <property type="nucleotide sequence ID" value="NZ_JAUSRA010000001.1"/>
</dbReference>
<reference evidence="2 3" key="1">
    <citation type="submission" date="2023-07" db="EMBL/GenBank/DDBJ databases">
        <title>Sequencing the genomes of 1000 actinobacteria strains.</title>
        <authorList>
            <person name="Klenk H.-P."/>
        </authorList>
    </citation>
    <scope>NUCLEOTIDE SEQUENCE [LARGE SCALE GENOMIC DNA]</scope>
    <source>
        <strain evidence="2 3">DSM 44710</strain>
    </source>
</reference>
<evidence type="ECO:0000313" key="3">
    <source>
        <dbReference type="Proteomes" id="UP001240984"/>
    </source>
</evidence>
<comment type="caution">
    <text evidence="2">The sequence shown here is derived from an EMBL/GenBank/DDBJ whole genome shotgun (WGS) entry which is preliminary data.</text>
</comment>
<dbReference type="SUPFAM" id="SSF55729">
    <property type="entry name" value="Acyl-CoA N-acyltransferases (Nat)"/>
    <property type="match status" value="1"/>
</dbReference>
<evidence type="ECO:0000256" key="1">
    <source>
        <dbReference type="SAM" id="MobiDB-lite"/>
    </source>
</evidence>
<evidence type="ECO:0000313" key="2">
    <source>
        <dbReference type="EMBL" id="MDP9794941.1"/>
    </source>
</evidence>
<name>A0ABT9MUK6_9ACTN</name>
<dbReference type="EMBL" id="JAUSRA010000001">
    <property type="protein sequence ID" value="MDP9794941.1"/>
    <property type="molecule type" value="Genomic_DNA"/>
</dbReference>
<dbReference type="Proteomes" id="UP001240984">
    <property type="component" value="Unassembled WGS sequence"/>
</dbReference>